<organism evidence="2 3">
    <name type="scientific">Weissella viridescens</name>
    <name type="common">Lactobacillus viridescens</name>
    <dbReference type="NCBI Taxonomy" id="1629"/>
    <lineage>
        <taxon>Bacteria</taxon>
        <taxon>Bacillati</taxon>
        <taxon>Bacillota</taxon>
        <taxon>Bacilli</taxon>
        <taxon>Lactobacillales</taxon>
        <taxon>Lactobacillaceae</taxon>
        <taxon>Weissella</taxon>
    </lineage>
</organism>
<evidence type="ECO:0000256" key="1">
    <source>
        <dbReference type="SAM" id="Phobius"/>
    </source>
</evidence>
<feature type="transmembrane region" description="Helical" evidence="1">
    <location>
        <begin position="299"/>
        <end position="319"/>
    </location>
</feature>
<dbReference type="AlphaFoldDB" id="A0A3P2RGX5"/>
<reference evidence="2 3" key="1">
    <citation type="submission" date="2018-10" db="EMBL/GenBank/DDBJ databases">
        <title>Draft genome sequence of Weissella viridescens UCO-SMC3.</title>
        <authorList>
            <person name="Garcia-Cancino A."/>
            <person name="Espinoza-Monje M."/>
            <person name="Albarracin L."/>
            <person name="Garcia-Castillo V."/>
            <person name="Campos-Martin J."/>
            <person name="Nakano Y."/>
            <person name="Guitierrez-Zamorano C."/>
            <person name="Ikeda-Ohtsubo W."/>
            <person name="Morita H."/>
            <person name="Kitazawa H."/>
            <person name="Villena J."/>
        </authorList>
    </citation>
    <scope>NUCLEOTIDE SEQUENCE [LARGE SCALE GENOMIC DNA]</scope>
    <source>
        <strain evidence="2 3">UCO-SMC3</strain>
    </source>
</reference>
<dbReference type="EMBL" id="RHGY01000001">
    <property type="protein sequence ID" value="RRG18766.1"/>
    <property type="molecule type" value="Genomic_DNA"/>
</dbReference>
<feature type="transmembrane region" description="Helical" evidence="1">
    <location>
        <begin position="25"/>
        <end position="48"/>
    </location>
</feature>
<protein>
    <submittedName>
        <fullName evidence="2">ABC transporter permease</fullName>
    </submittedName>
</protein>
<feature type="transmembrane region" description="Helical" evidence="1">
    <location>
        <begin position="257"/>
        <end position="278"/>
    </location>
</feature>
<feature type="transmembrane region" description="Helical" evidence="1">
    <location>
        <begin position="87"/>
        <end position="107"/>
    </location>
</feature>
<keyword evidence="1" id="KW-0812">Transmembrane</keyword>
<feature type="transmembrane region" description="Helical" evidence="1">
    <location>
        <begin position="481"/>
        <end position="499"/>
    </location>
</feature>
<keyword evidence="1" id="KW-0472">Membrane</keyword>
<evidence type="ECO:0000313" key="3">
    <source>
        <dbReference type="Proteomes" id="UP000275836"/>
    </source>
</evidence>
<feature type="transmembrane region" description="Helical" evidence="1">
    <location>
        <begin position="440"/>
        <end position="460"/>
    </location>
</feature>
<feature type="transmembrane region" description="Helical" evidence="1">
    <location>
        <begin position="368"/>
        <end position="387"/>
    </location>
</feature>
<dbReference type="RefSeq" id="WP_124942705.1">
    <property type="nucleotide sequence ID" value="NZ_RHGY01000001.1"/>
</dbReference>
<feature type="transmembrane region" description="Helical" evidence="1">
    <location>
        <begin position="168"/>
        <end position="186"/>
    </location>
</feature>
<feature type="transmembrane region" description="Helical" evidence="1">
    <location>
        <begin position="217"/>
        <end position="237"/>
    </location>
</feature>
<gene>
    <name evidence="2" type="ORF">D3P96_01930</name>
</gene>
<feature type="transmembrane region" description="Helical" evidence="1">
    <location>
        <begin position="192"/>
        <end position="210"/>
    </location>
</feature>
<keyword evidence="1" id="KW-1133">Transmembrane helix</keyword>
<dbReference type="OrthoDB" id="2787347at2"/>
<feature type="transmembrane region" description="Helical" evidence="1">
    <location>
        <begin position="399"/>
        <end position="420"/>
    </location>
</feature>
<name>A0A3P2RGX5_WEIVI</name>
<sequence>MNLFGILLLVGSLLGYERFLRVNGISPYLAWITAFWMQTLMLYVFAMLDYLNPGIYVVNGLGWILLLYYVFRIFWQKQAALPIDIHAFDIWMVVMGGLLALGIYHSIMIHYDNFSHWATIVKFMHFTGHLPTNASMDGIISFTSYPPAMGLAITYVVHFLGFSESNMLLAQFGYIWAAVYSVFGFMRDKTRMMLSGLLVLAIAVTMIFNVQIRFNNLLVDYVLAAVTLAGLVGVYVYQEHQKRQFGHVVLAVANLLLIKNSGAFFAGIIFIYYGYMLLQNNPILLKQCQTRVMAYKNRLMNLGLWMLAIVLSIMPFYWWQYHVKHLFPESKHQIDTASYGAQLSGEHTSYLIEIAKKMLHANSELSSLSTQGLILINGVLLLTWLGLKLLGQRNRLLKMAILFDVMFLLYYISIYGMYIVSMPEAEAVVLAGFERYLSTMIILLIFLSAATLVITLDEHFKEQDFKLRNLRSFSSLTAKKCYQYAGMIFFTFSIIGINSEIGGMHFTDRLNRNALPELLKRTTQETKQLNDRRILLVDADADDVNSYYADFVARYYFFTENADAKEAFDDTPDQFKDFNSQYEYMVLPKKHQTYQALAKNVYHEKIVPGTYQITDNGLKPKALP</sequence>
<evidence type="ECO:0000313" key="2">
    <source>
        <dbReference type="EMBL" id="RRG18766.1"/>
    </source>
</evidence>
<comment type="caution">
    <text evidence="2">The sequence shown here is derived from an EMBL/GenBank/DDBJ whole genome shotgun (WGS) entry which is preliminary data.</text>
</comment>
<feature type="transmembrane region" description="Helical" evidence="1">
    <location>
        <begin position="55"/>
        <end position="75"/>
    </location>
</feature>
<dbReference type="Proteomes" id="UP000275836">
    <property type="component" value="Unassembled WGS sequence"/>
</dbReference>
<proteinExistence type="predicted"/>
<accession>A0A3P2RGX5</accession>